<dbReference type="InterPro" id="IPR011971">
    <property type="entry name" value="CHP02284"/>
</dbReference>
<dbReference type="SUPFAM" id="SSF47240">
    <property type="entry name" value="Ferritin-like"/>
    <property type="match status" value="1"/>
</dbReference>
<sequence>MENVKNQSLVVSALNDLLKINNDRVQGYQKAIELTSDENLKTLFQQLAFDSSKNINELSDQIFKINGKPQESTTMGGKFYRTWMDVKAAFTGNDKHSLLVDCEYGEDMALDAYKKVENDEDLNLDHATNTILVNQKQRVEHGHDAIKRLRDTTK</sequence>
<dbReference type="HOGENOM" id="CLU_114531_0_0_10"/>
<keyword evidence="3" id="KW-1185">Reference proteome</keyword>
<feature type="domain" description="DUF2383" evidence="1">
    <location>
        <begin position="10"/>
        <end position="116"/>
    </location>
</feature>
<dbReference type="eggNOG" id="COG1633">
    <property type="taxonomic scope" value="Bacteria"/>
</dbReference>
<dbReference type="InterPro" id="IPR016920">
    <property type="entry name" value="UCP029477"/>
</dbReference>
<dbReference type="Proteomes" id="UP000007590">
    <property type="component" value="Chromosome"/>
</dbReference>
<dbReference type="Pfam" id="PF09537">
    <property type="entry name" value="DUF2383"/>
    <property type="match status" value="1"/>
</dbReference>
<dbReference type="PIRSF" id="PIRSF029477">
    <property type="entry name" value="UCP029477"/>
    <property type="match status" value="1"/>
</dbReference>
<dbReference type="EMBL" id="CP003349">
    <property type="protein sequence ID" value="AFD06198.1"/>
    <property type="molecule type" value="Genomic_DNA"/>
</dbReference>
<evidence type="ECO:0000313" key="3">
    <source>
        <dbReference type="Proteomes" id="UP000007590"/>
    </source>
</evidence>
<organism evidence="2 3">
    <name type="scientific">Solitalea canadensis (strain ATCC 29591 / DSM 3403 / JCM 21819 / LMG 8368 / NBRC 15130 / NCIMB 12057 / USAM 9D)</name>
    <name type="common">Flexibacter canadensis</name>
    <dbReference type="NCBI Taxonomy" id="929556"/>
    <lineage>
        <taxon>Bacteria</taxon>
        <taxon>Pseudomonadati</taxon>
        <taxon>Bacteroidota</taxon>
        <taxon>Sphingobacteriia</taxon>
        <taxon>Sphingobacteriales</taxon>
        <taxon>Sphingobacteriaceae</taxon>
        <taxon>Solitalea</taxon>
    </lineage>
</organism>
<dbReference type="Gene3D" id="1.20.1260.10">
    <property type="match status" value="1"/>
</dbReference>
<name>H8KQ30_SOLCM</name>
<dbReference type="InterPro" id="IPR012347">
    <property type="entry name" value="Ferritin-like"/>
</dbReference>
<gene>
    <name evidence="2" type="ordered locus">Solca_1092</name>
</gene>
<dbReference type="STRING" id="929556.Solca_1092"/>
<dbReference type="RefSeq" id="WP_014679425.1">
    <property type="nucleotide sequence ID" value="NC_017770.1"/>
</dbReference>
<evidence type="ECO:0000313" key="2">
    <source>
        <dbReference type="EMBL" id="AFD06198.1"/>
    </source>
</evidence>
<accession>H8KQ30</accession>
<dbReference type="NCBIfam" id="TIGR02284">
    <property type="entry name" value="PA2169 family four-helix-bundle protein"/>
    <property type="match status" value="1"/>
</dbReference>
<proteinExistence type="predicted"/>
<reference evidence="2" key="1">
    <citation type="submission" date="2012-02" db="EMBL/GenBank/DDBJ databases">
        <title>The complete genome of Solitalea canadensis DSM 3403.</title>
        <authorList>
            <consortium name="US DOE Joint Genome Institute (JGI-PGF)"/>
            <person name="Lucas S."/>
            <person name="Copeland A."/>
            <person name="Lapidus A."/>
            <person name="Glavina del Rio T."/>
            <person name="Dalin E."/>
            <person name="Tice H."/>
            <person name="Bruce D."/>
            <person name="Goodwin L."/>
            <person name="Pitluck S."/>
            <person name="Peters L."/>
            <person name="Ovchinnikova G."/>
            <person name="Lu M."/>
            <person name="Kyrpides N."/>
            <person name="Mavromatis K."/>
            <person name="Ivanova N."/>
            <person name="Brettin T."/>
            <person name="Detter J.C."/>
            <person name="Han C."/>
            <person name="Larimer F."/>
            <person name="Land M."/>
            <person name="Hauser L."/>
            <person name="Markowitz V."/>
            <person name="Cheng J.-F."/>
            <person name="Hugenholtz P."/>
            <person name="Woyke T."/>
            <person name="Wu D."/>
            <person name="Spring S."/>
            <person name="Schroeder M."/>
            <person name="Kopitz M."/>
            <person name="Brambilla E."/>
            <person name="Klenk H.-P."/>
            <person name="Eisen J.A."/>
        </authorList>
    </citation>
    <scope>NUCLEOTIDE SEQUENCE</scope>
    <source>
        <strain evidence="2">DSM 3403</strain>
    </source>
</reference>
<dbReference type="InterPro" id="IPR009078">
    <property type="entry name" value="Ferritin-like_SF"/>
</dbReference>
<dbReference type="AlphaFoldDB" id="H8KQ30"/>
<evidence type="ECO:0000259" key="1">
    <source>
        <dbReference type="Pfam" id="PF09537"/>
    </source>
</evidence>
<dbReference type="OrthoDB" id="282393at2"/>
<protein>
    <recommendedName>
        <fullName evidence="1">DUF2383 domain-containing protein</fullName>
    </recommendedName>
</protein>
<dbReference type="InterPro" id="IPR019052">
    <property type="entry name" value="DUF2383"/>
</dbReference>
<dbReference type="KEGG" id="scn:Solca_1092"/>